<keyword evidence="2" id="KW-0963">Cytoplasm</keyword>
<keyword evidence="3" id="KW-0560">Oxidoreductase</keyword>
<dbReference type="InterPro" id="IPR033877">
    <property type="entry name" value="Frm2/Hbn1"/>
</dbReference>
<dbReference type="EMBL" id="CP027569">
    <property type="protein sequence ID" value="AVO27421.1"/>
    <property type="molecule type" value="Genomic_DNA"/>
</dbReference>
<evidence type="ECO:0000256" key="2">
    <source>
        <dbReference type="ARBA" id="ARBA00022490"/>
    </source>
</evidence>
<dbReference type="PANTHER" id="PTHR43035">
    <property type="entry name" value="FATTY ACID REPRESSION MUTANT PROTEIN 2-RELATED"/>
    <property type="match status" value="1"/>
</dbReference>
<dbReference type="GO" id="GO:0034599">
    <property type="term" value="P:cellular response to oxidative stress"/>
    <property type="evidence" value="ECO:0007669"/>
    <property type="project" value="InterPro"/>
</dbReference>
<dbReference type="GO" id="GO:0016491">
    <property type="term" value="F:oxidoreductase activity"/>
    <property type="evidence" value="ECO:0007669"/>
    <property type="project" value="UniProtKB-KW"/>
</dbReference>
<protein>
    <submittedName>
        <fullName evidence="5">Nitroreductase</fullName>
    </submittedName>
</protein>
<dbReference type="PANTHER" id="PTHR43035:SF1">
    <property type="entry name" value="FATTY ACID REPRESSION MUTANT PROTEIN 2-RELATED"/>
    <property type="match status" value="1"/>
</dbReference>
<name>A0A2S0M7H0_MEGEL</name>
<evidence type="ECO:0000313" key="5">
    <source>
        <dbReference type="EMBL" id="AVO27421.1"/>
    </source>
</evidence>
<sequence length="198" mass="22243">MTHFITAVTNRRTNYTLNKNVTIPQETIIQTIEDVIREVPSAFNMQSGKAVIAFGETHDAIWKITMDTLRKIVPPANFATTEAKITSFAAAYGTVLYFDDTPIVDNMAAQFPLYAKNFPIWAQQANGMMQFAVWTALTDLGLGVNLQHYNPLIDDEVKKLTGVPKEWQLIAQMPFGHPTEPPKPIVKVPIEERVKVLQ</sequence>
<dbReference type="RefSeq" id="WP_027894902.1">
    <property type="nucleotide sequence ID" value="NZ_CP027569.1"/>
</dbReference>
<dbReference type="InterPro" id="IPR029479">
    <property type="entry name" value="Nitroreductase"/>
</dbReference>
<accession>A0A2S0M7H0</accession>
<dbReference type="OrthoDB" id="9810617at2"/>
<comment type="subcellular location">
    <subcellularLocation>
        <location evidence="1">Cytoplasm</location>
    </subcellularLocation>
</comment>
<dbReference type="FunFam" id="3.40.109.10:FF:000001">
    <property type="entry name" value="Nitroreductase family"/>
    <property type="match status" value="1"/>
</dbReference>
<proteinExistence type="predicted"/>
<dbReference type="InterPro" id="IPR000415">
    <property type="entry name" value="Nitroreductase-like"/>
</dbReference>
<dbReference type="GO" id="GO:0005737">
    <property type="term" value="C:cytoplasm"/>
    <property type="evidence" value="ECO:0007669"/>
    <property type="project" value="UniProtKB-SubCell"/>
</dbReference>
<dbReference type="AlphaFoldDB" id="A0A2S0M7H0"/>
<gene>
    <name evidence="5" type="ORF">C6Y28_07325</name>
</gene>
<dbReference type="Gene3D" id="3.40.109.10">
    <property type="entry name" value="NADH Oxidase"/>
    <property type="match status" value="1"/>
</dbReference>
<evidence type="ECO:0000256" key="1">
    <source>
        <dbReference type="ARBA" id="ARBA00004496"/>
    </source>
</evidence>
<evidence type="ECO:0000256" key="3">
    <source>
        <dbReference type="ARBA" id="ARBA00023002"/>
    </source>
</evidence>
<dbReference type="CDD" id="cd02140">
    <property type="entry name" value="Frm2-like"/>
    <property type="match status" value="1"/>
</dbReference>
<dbReference type="Proteomes" id="UP000238358">
    <property type="component" value="Chromosome"/>
</dbReference>
<evidence type="ECO:0000259" key="4">
    <source>
        <dbReference type="Pfam" id="PF00881"/>
    </source>
</evidence>
<feature type="domain" description="Nitroreductase" evidence="4">
    <location>
        <begin position="9"/>
        <end position="177"/>
    </location>
</feature>
<dbReference type="SUPFAM" id="SSF55469">
    <property type="entry name" value="FMN-dependent nitroreductase-like"/>
    <property type="match status" value="1"/>
</dbReference>
<evidence type="ECO:0000313" key="6">
    <source>
        <dbReference type="Proteomes" id="UP000238358"/>
    </source>
</evidence>
<organism evidence="5 6">
    <name type="scientific">Megasphaera elsdenii</name>
    <dbReference type="NCBI Taxonomy" id="907"/>
    <lineage>
        <taxon>Bacteria</taxon>
        <taxon>Bacillati</taxon>
        <taxon>Bacillota</taxon>
        <taxon>Negativicutes</taxon>
        <taxon>Veillonellales</taxon>
        <taxon>Veillonellaceae</taxon>
        <taxon>Megasphaera</taxon>
    </lineage>
</organism>
<dbReference type="Pfam" id="PF00881">
    <property type="entry name" value="Nitroreductase"/>
    <property type="match status" value="1"/>
</dbReference>
<reference evidence="5 6" key="1">
    <citation type="journal article" date="2018" name="Genome Announc.">
        <title>Complete genomes of two Megasphaera elsdenii strains, NCIMB 702410 and ATCC 25940.</title>
        <authorList>
            <person name="Hatmaker E.A."/>
            <person name="O'Dell K."/>
            <person name="Riley L.A."/>
            <person name="Klingeman D.M."/>
            <person name="Guss A.M."/>
        </authorList>
    </citation>
    <scope>NUCLEOTIDE SEQUENCE [LARGE SCALE GENOMIC DNA]</scope>
    <source>
        <strain evidence="5 6">NCIMB702410</strain>
    </source>
</reference>